<evidence type="ECO:0000313" key="4">
    <source>
        <dbReference type="Proteomes" id="UP000217257"/>
    </source>
</evidence>
<dbReference type="AlphaFoldDB" id="A0A250IVI2"/>
<dbReference type="PANTHER" id="PTHR43267">
    <property type="entry name" value="TRNA THREONYLCARBAMOYLADENOSINE DEHYDRATASE"/>
    <property type="match status" value="1"/>
</dbReference>
<dbReference type="Pfam" id="PF14461">
    <property type="entry name" value="Prok-E2_B"/>
    <property type="match status" value="1"/>
</dbReference>
<dbReference type="InterPro" id="IPR000594">
    <property type="entry name" value="ThiF_NAD_FAD-bd"/>
</dbReference>
<dbReference type="GO" id="GO:0061503">
    <property type="term" value="F:tRNA threonylcarbamoyladenosine dehydratase"/>
    <property type="evidence" value="ECO:0007669"/>
    <property type="project" value="TreeGrafter"/>
</dbReference>
<reference evidence="3 4" key="1">
    <citation type="submission" date="2017-06" db="EMBL/GenBank/DDBJ databases">
        <title>Sequencing and comparative analysis of myxobacterial genomes.</title>
        <authorList>
            <person name="Rupp O."/>
            <person name="Goesmann A."/>
            <person name="Sogaard-Andersen L."/>
        </authorList>
    </citation>
    <scope>NUCLEOTIDE SEQUENCE [LARGE SCALE GENOMIC DNA]</scope>
    <source>
        <strain evidence="3 4">DSM 52655</strain>
    </source>
</reference>
<dbReference type="KEGG" id="cfus:CYFUS_000654"/>
<proteinExistence type="predicted"/>
<evidence type="ECO:0000313" key="3">
    <source>
        <dbReference type="EMBL" id="ATB35242.1"/>
    </source>
</evidence>
<dbReference type="InterPro" id="IPR045886">
    <property type="entry name" value="ThiF/MoeB/HesA"/>
</dbReference>
<dbReference type="GO" id="GO:0008641">
    <property type="term" value="F:ubiquitin-like modifier activating enzyme activity"/>
    <property type="evidence" value="ECO:0007669"/>
    <property type="project" value="InterPro"/>
</dbReference>
<dbReference type="InterPro" id="IPR032701">
    <property type="entry name" value="Prok-E2_B_dom"/>
</dbReference>
<organism evidence="3 4">
    <name type="scientific">Cystobacter fuscus</name>
    <dbReference type="NCBI Taxonomy" id="43"/>
    <lineage>
        <taxon>Bacteria</taxon>
        <taxon>Pseudomonadati</taxon>
        <taxon>Myxococcota</taxon>
        <taxon>Myxococcia</taxon>
        <taxon>Myxococcales</taxon>
        <taxon>Cystobacterineae</taxon>
        <taxon>Archangiaceae</taxon>
        <taxon>Cystobacter</taxon>
    </lineage>
</organism>
<name>A0A250IVI2_9BACT</name>
<dbReference type="Proteomes" id="UP000217257">
    <property type="component" value="Chromosome"/>
</dbReference>
<evidence type="ECO:0000259" key="1">
    <source>
        <dbReference type="Pfam" id="PF00899"/>
    </source>
</evidence>
<evidence type="ECO:0000259" key="2">
    <source>
        <dbReference type="Pfam" id="PF14461"/>
    </source>
</evidence>
<dbReference type="Pfam" id="PF00899">
    <property type="entry name" value="ThiF"/>
    <property type="match status" value="1"/>
</dbReference>
<protein>
    <submittedName>
        <fullName evidence="3">Uncharacterized protein</fullName>
    </submittedName>
</protein>
<sequence length="572" mass="63191">MRRALLEHLSRCQELIEGGEMESLLLTDGGRREFLRGLIRMDGYEIGVRVELPPTFPLCLAKVFIDSISPRVERRPHILTDGRLCIEAESDLLLDVHDPWGILRETLVRAHRLLHQILTGDRAAEFARELISYWKGSPRGLPVPCFVAPDDRPRLTKALYFEELLLAVADDPREPARFSPDFSRLPPCTLRNAIYIPIDPLAGDPAFHPDKLATLSELRKYVRALPSRDGRVLDKLLGRSGKHSPLVILGVRRPEGERALVGIQFHDTRGGHPLAHEGNGGSVEKIELQRRDAPFLASRGGADPHLRGRKVLLAGCGAVGGYLAMALARAGVGSLTLVDGDVFELANTYRHVCGIARNGMPKVFGLRQEIERLVPYITVSPYQQRLEAFLHERPQTLDSHDLVIAALGNPTIELELNRRIWSSHRNAPALFCWLEPLGLGGHALLTHGRASQSPARGCLECLYDHPVRGAALENLAAFAKPGEAYTRDSFGCGGRYLPFGDLDAQNTAQLTARLALRVLRGEVEGAPLQSWKGDARAFLQAGYEVTSRYESQTGAFAETLAYIRPDCAVCQT</sequence>
<dbReference type="SUPFAM" id="SSF69572">
    <property type="entry name" value="Activating enzymes of the ubiquitin-like proteins"/>
    <property type="match status" value="1"/>
</dbReference>
<dbReference type="PANTHER" id="PTHR43267:SF1">
    <property type="entry name" value="TRNA THREONYLCARBAMOYLADENOSINE DEHYDRATASE"/>
    <property type="match status" value="1"/>
</dbReference>
<dbReference type="EMBL" id="CP022098">
    <property type="protein sequence ID" value="ATB35242.1"/>
    <property type="molecule type" value="Genomic_DNA"/>
</dbReference>
<dbReference type="InterPro" id="IPR035985">
    <property type="entry name" value="Ubiquitin-activating_enz"/>
</dbReference>
<feature type="domain" description="THIF-type NAD/FAD binding fold" evidence="1">
    <location>
        <begin position="306"/>
        <end position="468"/>
    </location>
</feature>
<dbReference type="GO" id="GO:0061504">
    <property type="term" value="P:cyclic threonylcarbamoyladenosine biosynthetic process"/>
    <property type="evidence" value="ECO:0007669"/>
    <property type="project" value="TreeGrafter"/>
</dbReference>
<accession>A0A250IVI2</accession>
<gene>
    <name evidence="3" type="ORF">CYFUS_000654</name>
</gene>
<dbReference type="Gene3D" id="3.40.50.720">
    <property type="entry name" value="NAD(P)-binding Rossmann-like Domain"/>
    <property type="match status" value="1"/>
</dbReference>
<feature type="domain" description="Prokaryotic E2 family B" evidence="2">
    <location>
        <begin position="42"/>
        <end position="135"/>
    </location>
</feature>
<dbReference type="CDD" id="cd01483">
    <property type="entry name" value="E1_enzyme_family"/>
    <property type="match status" value="1"/>
</dbReference>